<evidence type="ECO:0000256" key="2">
    <source>
        <dbReference type="SAM" id="Phobius"/>
    </source>
</evidence>
<organism evidence="3 4">
    <name type="scientific">Periconia macrospinosa</name>
    <dbReference type="NCBI Taxonomy" id="97972"/>
    <lineage>
        <taxon>Eukaryota</taxon>
        <taxon>Fungi</taxon>
        <taxon>Dikarya</taxon>
        <taxon>Ascomycota</taxon>
        <taxon>Pezizomycotina</taxon>
        <taxon>Dothideomycetes</taxon>
        <taxon>Pleosporomycetidae</taxon>
        <taxon>Pleosporales</taxon>
        <taxon>Massarineae</taxon>
        <taxon>Periconiaceae</taxon>
        <taxon>Periconia</taxon>
    </lineage>
</organism>
<evidence type="ECO:0000313" key="3">
    <source>
        <dbReference type="EMBL" id="PVH92312.1"/>
    </source>
</evidence>
<keyword evidence="2" id="KW-0472">Membrane</keyword>
<feature type="region of interest" description="Disordered" evidence="1">
    <location>
        <begin position="1"/>
        <end position="66"/>
    </location>
</feature>
<keyword evidence="2" id="KW-1133">Transmembrane helix</keyword>
<keyword evidence="2" id="KW-0812">Transmembrane</keyword>
<feature type="transmembrane region" description="Helical" evidence="2">
    <location>
        <begin position="101"/>
        <end position="128"/>
    </location>
</feature>
<keyword evidence="4" id="KW-1185">Reference proteome</keyword>
<feature type="compositionally biased region" description="Basic residues" evidence="1">
    <location>
        <begin position="39"/>
        <end position="51"/>
    </location>
</feature>
<evidence type="ECO:0000256" key="1">
    <source>
        <dbReference type="SAM" id="MobiDB-lite"/>
    </source>
</evidence>
<gene>
    <name evidence="3" type="ORF">DM02DRAFT_677580</name>
</gene>
<feature type="compositionally biased region" description="Basic and acidic residues" evidence="1">
    <location>
        <begin position="52"/>
        <end position="66"/>
    </location>
</feature>
<accession>A0A2V1D2S1</accession>
<proteinExistence type="predicted"/>
<dbReference type="AlphaFoldDB" id="A0A2V1D2S1"/>
<dbReference type="Proteomes" id="UP000244855">
    <property type="component" value="Unassembled WGS sequence"/>
</dbReference>
<dbReference type="EMBL" id="KZ805695">
    <property type="protein sequence ID" value="PVH92312.1"/>
    <property type="molecule type" value="Genomic_DNA"/>
</dbReference>
<evidence type="ECO:0000313" key="4">
    <source>
        <dbReference type="Proteomes" id="UP000244855"/>
    </source>
</evidence>
<protein>
    <submittedName>
        <fullName evidence="3">Uncharacterized protein</fullName>
    </submittedName>
</protein>
<feature type="compositionally biased region" description="Basic and acidic residues" evidence="1">
    <location>
        <begin position="15"/>
        <end position="28"/>
    </location>
</feature>
<name>A0A2V1D2S1_9PLEO</name>
<sequence>MWRPHQPPLHHRKTRGYEYERGRYDTGLDRSYGQNKSRSSSKHRQRSLYRRPSRDSGSDSGRDYGEDHLTNYTLKRRWTFREYDTQLNDDLKYLAKRIGRVLVAVTGLTLVAYMLSISCQIPILGWAAHACGRCAVETVEQQHINQALNALFIDHNNTLDASKYYNIPHWGNPYDNTREILRNVKSDVLQSEVKHYLEIATNIKAVADTMKPFPGQSCQNFRNTDWHYEKRTVVEKFFKEIKAATEDLSLLFNITDPLQNKLRDLQRELAQLELNMPDLDTWISKFTKNKRNRKQLDESFRAVQTHYKEDWGDLKTAISAAQEAQKILTWLADLYDQGTFQIDRGTIDHLISRFQNHYSLTKDDKPKSSSLSTATFTTSRVRVWVITDRPKRKGS</sequence>
<reference evidence="3 4" key="1">
    <citation type="journal article" date="2018" name="Sci. Rep.">
        <title>Comparative genomics provides insights into the lifestyle and reveals functional heterogeneity of dark septate endophytic fungi.</title>
        <authorList>
            <person name="Knapp D.G."/>
            <person name="Nemeth J.B."/>
            <person name="Barry K."/>
            <person name="Hainaut M."/>
            <person name="Henrissat B."/>
            <person name="Johnson J."/>
            <person name="Kuo A."/>
            <person name="Lim J.H.P."/>
            <person name="Lipzen A."/>
            <person name="Nolan M."/>
            <person name="Ohm R.A."/>
            <person name="Tamas L."/>
            <person name="Grigoriev I.V."/>
            <person name="Spatafora J.W."/>
            <person name="Nagy L.G."/>
            <person name="Kovacs G.M."/>
        </authorList>
    </citation>
    <scope>NUCLEOTIDE SEQUENCE [LARGE SCALE GENOMIC DNA]</scope>
    <source>
        <strain evidence="3 4">DSE2036</strain>
    </source>
</reference>